<dbReference type="InterPro" id="IPR029044">
    <property type="entry name" value="Nucleotide-diphossugar_trans"/>
</dbReference>
<evidence type="ECO:0000256" key="2">
    <source>
        <dbReference type="ARBA" id="ARBA00022695"/>
    </source>
</evidence>
<evidence type="ECO:0000256" key="3">
    <source>
        <dbReference type="ARBA" id="ARBA00023229"/>
    </source>
</evidence>
<dbReference type="Gene3D" id="3.90.550.10">
    <property type="entry name" value="Spore Coat Polysaccharide Biosynthesis Protein SpsA, Chain A"/>
    <property type="match status" value="1"/>
</dbReference>
<reference evidence="5 6" key="1">
    <citation type="submission" date="2013-12" db="EMBL/GenBank/DDBJ databases">
        <authorList>
            <consortium name="DOE Joint Genome Institute"/>
            <person name="Smidt H."/>
            <person name="Huntemann M."/>
            <person name="Han J."/>
            <person name="Chen A."/>
            <person name="Kyrpides N."/>
            <person name="Mavromatis K."/>
            <person name="Markowitz V."/>
            <person name="Palaniappan K."/>
            <person name="Ivanova N."/>
            <person name="Schaumberg A."/>
            <person name="Pati A."/>
            <person name="Liolios K."/>
            <person name="Nordberg H.P."/>
            <person name="Cantor M.N."/>
            <person name="Hua S.X."/>
            <person name="Woyke T."/>
        </authorList>
    </citation>
    <scope>NUCLEOTIDE SEQUENCE [LARGE SCALE GENOMIC DNA]</scope>
    <source>
        <strain evidence="6">DSM 15288</strain>
    </source>
</reference>
<feature type="site" description="Transition state stabilizer" evidence="4">
    <location>
        <position position="16"/>
    </location>
</feature>
<gene>
    <name evidence="4" type="primary">ispD</name>
    <name evidence="5" type="ORF">DESME_01320</name>
</gene>
<keyword evidence="3 4" id="KW-0414">Isoprene biosynthesis</keyword>
<evidence type="ECO:0000256" key="1">
    <source>
        <dbReference type="ARBA" id="ARBA00022679"/>
    </source>
</evidence>
<dbReference type="Pfam" id="PF01128">
    <property type="entry name" value="IspD"/>
    <property type="match status" value="1"/>
</dbReference>
<dbReference type="InterPro" id="IPR034683">
    <property type="entry name" value="IspD/TarI"/>
</dbReference>
<dbReference type="STRING" id="871968.DESME_01320"/>
<accession>W0E536</accession>
<dbReference type="EC" id="2.7.7.60" evidence="4"/>
<dbReference type="EMBL" id="CP007032">
    <property type="protein sequence ID" value="AHF05872.1"/>
    <property type="molecule type" value="Genomic_DNA"/>
</dbReference>
<dbReference type="Proteomes" id="UP000010847">
    <property type="component" value="Chromosome"/>
</dbReference>
<dbReference type="GO" id="GO:0019288">
    <property type="term" value="P:isopentenyl diphosphate biosynthetic process, methylerythritol 4-phosphate pathway"/>
    <property type="evidence" value="ECO:0007669"/>
    <property type="project" value="UniProtKB-UniRule"/>
</dbReference>
<keyword evidence="1 4" id="KW-0808">Transferase</keyword>
<dbReference type="SUPFAM" id="SSF53448">
    <property type="entry name" value="Nucleotide-diphospho-sugar transferases"/>
    <property type="match status" value="1"/>
</dbReference>
<dbReference type="HAMAP" id="MF_00108">
    <property type="entry name" value="IspD"/>
    <property type="match status" value="1"/>
</dbReference>
<evidence type="ECO:0000256" key="4">
    <source>
        <dbReference type="HAMAP-Rule" id="MF_00108"/>
    </source>
</evidence>
<dbReference type="eggNOG" id="COG1211">
    <property type="taxonomic scope" value="Bacteria"/>
</dbReference>
<feature type="site" description="Positions MEP for the nucleophilic attack" evidence="4">
    <location>
        <position position="155"/>
    </location>
</feature>
<dbReference type="FunFam" id="3.90.550.10:FF:000003">
    <property type="entry name" value="2-C-methyl-D-erythritol 4-phosphate cytidylyltransferase"/>
    <property type="match status" value="1"/>
</dbReference>
<dbReference type="InterPro" id="IPR001228">
    <property type="entry name" value="IspD"/>
</dbReference>
<keyword evidence="2 4" id="KW-0548">Nucleotidyltransferase</keyword>
<comment type="pathway">
    <text evidence="4">Isoprenoid biosynthesis; isopentenyl diphosphate biosynthesis via DXP pathway; isopentenyl diphosphate from 1-deoxy-D-xylulose 5-phosphate: step 2/6.</text>
</comment>
<dbReference type="OrthoDB" id="9806837at2"/>
<dbReference type="UniPathway" id="UPA00056">
    <property type="reaction ID" value="UER00093"/>
</dbReference>
<dbReference type="RefSeq" id="WP_006716312.1">
    <property type="nucleotide sequence ID" value="NZ_CP007032.1"/>
</dbReference>
<evidence type="ECO:0000313" key="6">
    <source>
        <dbReference type="Proteomes" id="UP000010847"/>
    </source>
</evidence>
<dbReference type="GO" id="GO:0050518">
    <property type="term" value="F:2-C-methyl-D-erythritol 4-phosphate cytidylyltransferase activity"/>
    <property type="evidence" value="ECO:0007669"/>
    <property type="project" value="UniProtKB-UniRule"/>
</dbReference>
<dbReference type="HOGENOM" id="CLU_061281_2_2_9"/>
<dbReference type="PANTHER" id="PTHR32125:SF4">
    <property type="entry name" value="2-C-METHYL-D-ERYTHRITOL 4-PHOSPHATE CYTIDYLYLTRANSFERASE, CHLOROPLASTIC"/>
    <property type="match status" value="1"/>
</dbReference>
<comment type="function">
    <text evidence="4">Catalyzes the formation of 4-diphosphocytidyl-2-C-methyl-D-erythritol from CTP and 2-C-methyl-D-erythritol 4-phosphate (MEP).</text>
</comment>
<comment type="catalytic activity">
    <reaction evidence="4">
        <text>2-C-methyl-D-erythritol 4-phosphate + CTP + H(+) = 4-CDP-2-C-methyl-D-erythritol + diphosphate</text>
        <dbReference type="Rhea" id="RHEA:13429"/>
        <dbReference type="ChEBI" id="CHEBI:15378"/>
        <dbReference type="ChEBI" id="CHEBI:33019"/>
        <dbReference type="ChEBI" id="CHEBI:37563"/>
        <dbReference type="ChEBI" id="CHEBI:57823"/>
        <dbReference type="ChEBI" id="CHEBI:58262"/>
        <dbReference type="EC" id="2.7.7.60"/>
    </reaction>
</comment>
<sequence>MARIGVVIPAAGQGKRMGAACNKLFLALAGRPILAHTLALFEASSQVEEIVVVGSEEDLANIRTLIQEYQIKKVSQVTLGGKERQESVFAGVKALNPAIQRVAVHDGARPLLTLEELNRFFTESEEYSAAIMAIPLKDTIKRVDEKGQVLETPPRERLRAVQTPQIFERELLEDAHRQCAIEGFLGTDDASLVEWLGKPVQVLDGMLENIKITTPEDLWIAESILKKRLRKR</sequence>
<dbReference type="CDD" id="cd02516">
    <property type="entry name" value="CDP-ME_synthetase"/>
    <property type="match status" value="1"/>
</dbReference>
<comment type="similarity">
    <text evidence="4">Belongs to the IspD/TarI cytidylyltransferase family. IspD subfamily.</text>
</comment>
<feature type="site" description="Positions MEP for the nucleophilic attack" evidence="4">
    <location>
        <position position="211"/>
    </location>
</feature>
<organism evidence="5 6">
    <name type="scientific">Desulfitobacterium metallireducens DSM 15288</name>
    <dbReference type="NCBI Taxonomy" id="871968"/>
    <lineage>
        <taxon>Bacteria</taxon>
        <taxon>Bacillati</taxon>
        <taxon>Bacillota</taxon>
        <taxon>Clostridia</taxon>
        <taxon>Eubacteriales</taxon>
        <taxon>Desulfitobacteriaceae</taxon>
        <taxon>Desulfitobacterium</taxon>
    </lineage>
</organism>
<proteinExistence type="inferred from homology"/>
<dbReference type="KEGG" id="dmt:DESME_01320"/>
<keyword evidence="6" id="KW-1185">Reference proteome</keyword>
<dbReference type="InterPro" id="IPR050088">
    <property type="entry name" value="IspD/TarI_cytidylyltransf_bact"/>
</dbReference>
<name>W0E536_9FIRM</name>
<protein>
    <recommendedName>
        <fullName evidence="4">2-C-methyl-D-erythritol 4-phosphate cytidylyltransferase</fullName>
        <ecNumber evidence="4">2.7.7.60</ecNumber>
    </recommendedName>
    <alternativeName>
        <fullName evidence="4">4-diphosphocytidyl-2C-methyl-D-erythritol synthase</fullName>
    </alternativeName>
    <alternativeName>
        <fullName evidence="4">MEP cytidylyltransferase</fullName>
        <shortName evidence="4">MCT</shortName>
    </alternativeName>
</protein>
<dbReference type="NCBIfam" id="TIGR00453">
    <property type="entry name" value="ispD"/>
    <property type="match status" value="1"/>
</dbReference>
<dbReference type="PANTHER" id="PTHR32125">
    <property type="entry name" value="2-C-METHYL-D-ERYTHRITOL 4-PHOSPHATE CYTIDYLYLTRANSFERASE, CHLOROPLASTIC"/>
    <property type="match status" value="1"/>
</dbReference>
<dbReference type="AlphaFoldDB" id="W0E536"/>
<evidence type="ECO:0000313" key="5">
    <source>
        <dbReference type="EMBL" id="AHF05872.1"/>
    </source>
</evidence>
<feature type="site" description="Transition state stabilizer" evidence="4">
    <location>
        <position position="23"/>
    </location>
</feature>